<dbReference type="GO" id="GO:0005524">
    <property type="term" value="F:ATP binding"/>
    <property type="evidence" value="ECO:0007669"/>
    <property type="project" value="UniProtKB-KW"/>
</dbReference>
<dbReference type="InterPro" id="IPR015807">
    <property type="entry name" value="His-tRNA-ligase"/>
</dbReference>
<feature type="binding site" evidence="12">
    <location>
        <position position="295"/>
    </location>
    <ligand>
        <name>L-histidine</name>
        <dbReference type="ChEBI" id="CHEBI:57595"/>
    </ligand>
</feature>
<feature type="binding site" evidence="12">
    <location>
        <begin position="101"/>
        <end position="103"/>
    </location>
    <ligand>
        <name>L-histidine</name>
        <dbReference type="ChEBI" id="CHEBI:57595"/>
    </ligand>
</feature>
<evidence type="ECO:0000256" key="7">
    <source>
        <dbReference type="ARBA" id="ARBA00022840"/>
    </source>
</evidence>
<evidence type="ECO:0000256" key="3">
    <source>
        <dbReference type="ARBA" id="ARBA00012815"/>
    </source>
</evidence>
<evidence type="ECO:0000256" key="9">
    <source>
        <dbReference type="ARBA" id="ARBA00023146"/>
    </source>
</evidence>
<feature type="domain" description="Aminoacyl-transfer RNA synthetases class-II family profile" evidence="13">
    <location>
        <begin position="22"/>
        <end position="378"/>
    </location>
</feature>
<dbReference type="PROSITE" id="PS50862">
    <property type="entry name" value="AA_TRNA_LIGASE_II"/>
    <property type="match status" value="1"/>
</dbReference>
<evidence type="ECO:0000256" key="6">
    <source>
        <dbReference type="ARBA" id="ARBA00022741"/>
    </source>
</evidence>
<evidence type="ECO:0000256" key="4">
    <source>
        <dbReference type="ARBA" id="ARBA00017399"/>
    </source>
</evidence>
<dbReference type="AlphaFoldDB" id="A0A3N2QBU2"/>
<feature type="binding site" evidence="12">
    <location>
        <position position="145"/>
    </location>
    <ligand>
        <name>L-histidine</name>
        <dbReference type="ChEBI" id="CHEBI:57595"/>
    </ligand>
</feature>
<evidence type="ECO:0000256" key="5">
    <source>
        <dbReference type="ARBA" id="ARBA00022598"/>
    </source>
</evidence>
<dbReference type="EC" id="6.1.1.21" evidence="3 11"/>
<dbReference type="RefSeq" id="WP_123663239.1">
    <property type="nucleotide sequence ID" value="NZ_RARA01000025.1"/>
</dbReference>
<comment type="catalytic activity">
    <reaction evidence="10">
        <text>tRNA(His) + L-histidine + ATP = L-histidyl-tRNA(His) + AMP + diphosphate + H(+)</text>
        <dbReference type="Rhea" id="RHEA:17313"/>
        <dbReference type="Rhea" id="RHEA-COMP:9665"/>
        <dbReference type="Rhea" id="RHEA-COMP:9689"/>
        <dbReference type="ChEBI" id="CHEBI:15378"/>
        <dbReference type="ChEBI" id="CHEBI:30616"/>
        <dbReference type="ChEBI" id="CHEBI:33019"/>
        <dbReference type="ChEBI" id="CHEBI:57595"/>
        <dbReference type="ChEBI" id="CHEBI:78442"/>
        <dbReference type="ChEBI" id="CHEBI:78527"/>
        <dbReference type="ChEBI" id="CHEBI:456215"/>
        <dbReference type="EC" id="6.1.1.21"/>
    </reaction>
</comment>
<dbReference type="CDD" id="cd00773">
    <property type="entry name" value="HisRS-like_core"/>
    <property type="match status" value="1"/>
</dbReference>
<organism evidence="14 15">
    <name type="scientific">Candidatus Cardinium hertigii</name>
    <dbReference type="NCBI Taxonomy" id="247481"/>
    <lineage>
        <taxon>Bacteria</taxon>
        <taxon>Pseudomonadati</taxon>
        <taxon>Bacteroidota</taxon>
        <taxon>Cytophagia</taxon>
        <taxon>Cytophagales</taxon>
        <taxon>Amoebophilaceae</taxon>
        <taxon>Candidatus Cardinium</taxon>
    </lineage>
</organism>
<comment type="similarity">
    <text evidence="1">Belongs to the class-II aminoacyl-tRNA synthetase family.</text>
</comment>
<dbReference type="InterPro" id="IPR045864">
    <property type="entry name" value="aa-tRNA-synth_II/BPL/LPL"/>
</dbReference>
<dbReference type="PANTHER" id="PTHR11476">
    <property type="entry name" value="HISTIDYL-TRNA SYNTHETASE"/>
    <property type="match status" value="1"/>
</dbReference>
<dbReference type="InterPro" id="IPR041715">
    <property type="entry name" value="HisRS-like_core"/>
</dbReference>
<feature type="binding site" evidence="12">
    <location>
        <position position="149"/>
    </location>
    <ligand>
        <name>L-histidine</name>
        <dbReference type="ChEBI" id="CHEBI:57595"/>
    </ligand>
</feature>
<evidence type="ECO:0000256" key="10">
    <source>
        <dbReference type="ARBA" id="ARBA00047639"/>
    </source>
</evidence>
<dbReference type="EMBL" id="RARA01000025">
    <property type="protein sequence ID" value="ROT47284.1"/>
    <property type="molecule type" value="Genomic_DNA"/>
</dbReference>
<dbReference type="OrthoDB" id="9800814at2"/>
<name>A0A3N2QBU2_9BACT</name>
<keyword evidence="7" id="KW-0067">ATP-binding</keyword>
<dbReference type="Pfam" id="PF13393">
    <property type="entry name" value="tRNA-synt_His"/>
    <property type="match status" value="1"/>
</dbReference>
<dbReference type="InterPro" id="IPR036621">
    <property type="entry name" value="Anticodon-bd_dom_sf"/>
</dbReference>
<evidence type="ECO:0000313" key="14">
    <source>
        <dbReference type="EMBL" id="ROT47284.1"/>
    </source>
</evidence>
<keyword evidence="5 14" id="KW-0436">Ligase</keyword>
<evidence type="ECO:0000256" key="1">
    <source>
        <dbReference type="ARBA" id="ARBA00008226"/>
    </source>
</evidence>
<dbReference type="GO" id="GO:0006427">
    <property type="term" value="P:histidyl-tRNA aminoacylation"/>
    <property type="evidence" value="ECO:0007669"/>
    <property type="project" value="UniProtKB-UniRule"/>
</dbReference>
<proteinExistence type="inferred from homology"/>
<feature type="binding site" evidence="12">
    <location>
        <begin position="299"/>
        <end position="300"/>
    </location>
    <ligand>
        <name>L-histidine</name>
        <dbReference type="ChEBI" id="CHEBI:57595"/>
    </ligand>
</feature>
<dbReference type="Pfam" id="PF03129">
    <property type="entry name" value="HGTP_anticodon"/>
    <property type="match status" value="1"/>
</dbReference>
<protein>
    <recommendedName>
        <fullName evidence="4 11">Histidine--tRNA ligase</fullName>
        <ecNumber evidence="3 11">6.1.1.21</ecNumber>
    </recommendedName>
</protein>
<dbReference type="InterPro" id="IPR006195">
    <property type="entry name" value="aa-tRNA-synth_II"/>
</dbReference>
<keyword evidence="9" id="KW-0030">Aminoacyl-tRNA synthetase</keyword>
<evidence type="ECO:0000256" key="8">
    <source>
        <dbReference type="ARBA" id="ARBA00022917"/>
    </source>
</evidence>
<keyword evidence="15" id="KW-1185">Reference proteome</keyword>
<dbReference type="InterPro" id="IPR004154">
    <property type="entry name" value="Anticodon-bd"/>
</dbReference>
<dbReference type="GO" id="GO:0005737">
    <property type="term" value="C:cytoplasm"/>
    <property type="evidence" value="ECO:0007669"/>
    <property type="project" value="UniProtKB-UniRule"/>
</dbReference>
<gene>
    <name evidence="14" type="ORF">EDM02_04010</name>
</gene>
<dbReference type="SUPFAM" id="SSF55681">
    <property type="entry name" value="Class II aaRS and biotin synthetases"/>
    <property type="match status" value="1"/>
</dbReference>
<accession>A0A3N2QBU2</accession>
<dbReference type="Gene3D" id="3.40.50.800">
    <property type="entry name" value="Anticodon-binding domain"/>
    <property type="match status" value="1"/>
</dbReference>
<evidence type="ECO:0000256" key="2">
    <source>
        <dbReference type="ARBA" id="ARBA00011738"/>
    </source>
</evidence>
<keyword evidence="6" id="KW-0547">Nucleotide-binding</keyword>
<evidence type="ECO:0000256" key="11">
    <source>
        <dbReference type="NCBIfam" id="TIGR00442"/>
    </source>
</evidence>
<keyword evidence="8" id="KW-0648">Protein biosynthesis</keyword>
<evidence type="ECO:0000256" key="12">
    <source>
        <dbReference type="PIRSR" id="PIRSR001549-1"/>
    </source>
</evidence>
<dbReference type="PANTHER" id="PTHR11476:SF7">
    <property type="entry name" value="HISTIDINE--TRNA LIGASE"/>
    <property type="match status" value="1"/>
</dbReference>
<dbReference type="GO" id="GO:0004821">
    <property type="term" value="F:histidine-tRNA ligase activity"/>
    <property type="evidence" value="ECO:0007669"/>
    <property type="project" value="UniProtKB-UniRule"/>
</dbReference>
<evidence type="ECO:0000313" key="15">
    <source>
        <dbReference type="Proteomes" id="UP000270927"/>
    </source>
</evidence>
<dbReference type="Proteomes" id="UP000270927">
    <property type="component" value="Unassembled WGS sequence"/>
</dbReference>
<comment type="subunit">
    <text evidence="2">Homodimer.</text>
</comment>
<evidence type="ECO:0000259" key="13">
    <source>
        <dbReference type="PROSITE" id="PS50862"/>
    </source>
</evidence>
<comment type="caution">
    <text evidence="14">The sequence shown here is derived from an EMBL/GenBank/DDBJ whole genome shotgun (WGS) entry which is preliminary data.</text>
</comment>
<dbReference type="Gene3D" id="3.30.930.10">
    <property type="entry name" value="Bira Bifunctional Protein, Domain 2"/>
    <property type="match status" value="1"/>
</dbReference>
<dbReference type="NCBIfam" id="TIGR00442">
    <property type="entry name" value="hisS"/>
    <property type="match status" value="1"/>
</dbReference>
<dbReference type="PIRSF" id="PIRSF001549">
    <property type="entry name" value="His-tRNA_synth"/>
    <property type="match status" value="1"/>
</dbReference>
<dbReference type="InterPro" id="IPR004516">
    <property type="entry name" value="HisRS/HisZ"/>
</dbReference>
<dbReference type="SUPFAM" id="SSF52954">
    <property type="entry name" value="Class II aaRS ABD-related"/>
    <property type="match status" value="1"/>
</dbReference>
<sequence>MTILPTLVKGMRDYSSLRVYRRNYILSTIQSLYALYGFEPLETPALENRTTLTGKYGEEGEQLIFNILKSGNFLEEIASEMRFENYKKIKPLISDKGLRYDLTVPLIRYISANHRQMLFPYRRYQMQPVWRADRPQRGRYREFLQCDADIIGSTSLCCEAEILKLIYEVLSALQIRNFCIKINHRGVLSAIADAEEQSEKEKIFCIIVDKLEKIGLEKVTAALQKEGFSERTIAFLSSFVNFKGDNGQLLAQMNAAIGHTDKGSKAIAELTQIMENAHCLGLPEAVCLVAPTLARGLAYYTGLVIEAAVAHTPIGSLGGGGRYDHLGDFFGTTGLFGVGFSFGIDRLYDIMEEQHLFGSVVNYTTEVLLANLEKKAEPQLLNILNQLRSNGFKTEIYPNPVKIHKQLSYANKKNIPFVIMIGQTERSTNSYALKAMQTGVQNSYSWPELCDVLSKALAVK</sequence>
<feature type="binding site" evidence="12">
    <location>
        <position position="131"/>
    </location>
    <ligand>
        <name>L-histidine</name>
        <dbReference type="ChEBI" id="CHEBI:57595"/>
    </ligand>
</feature>
<reference evidence="14 15" key="1">
    <citation type="submission" date="2018-09" db="EMBL/GenBank/DDBJ databases">
        <title>Comparative Genomics of Wolbachia-Cardinium Dual Endosymbiosis in a Plant-Parasitic Nematode.</title>
        <authorList>
            <person name="Brown A.M.V."/>
            <person name="Wasala S.K."/>
            <person name="Howe D.K."/>
            <person name="Peetz A.B."/>
            <person name="Zasada I.A."/>
            <person name="Denver D.R."/>
        </authorList>
    </citation>
    <scope>NUCLEOTIDE SEQUENCE [LARGE SCALE GENOMIC DNA]</scope>
    <source>
        <strain evidence="14 15">Pp_1</strain>
    </source>
</reference>